<proteinExistence type="predicted"/>
<evidence type="ECO:0000256" key="1">
    <source>
        <dbReference type="SAM" id="MobiDB-lite"/>
    </source>
</evidence>
<dbReference type="RefSeq" id="WP_170216375.1">
    <property type="nucleotide sequence ID" value="NZ_RJKX01000013.1"/>
</dbReference>
<dbReference type="Proteomes" id="UP000278222">
    <property type="component" value="Unassembled WGS sequence"/>
</dbReference>
<evidence type="ECO:0000313" key="2">
    <source>
        <dbReference type="EMBL" id="ROP99565.1"/>
    </source>
</evidence>
<evidence type="ECO:0000313" key="3">
    <source>
        <dbReference type="Proteomes" id="UP000278222"/>
    </source>
</evidence>
<dbReference type="EMBL" id="RJKX01000013">
    <property type="protein sequence ID" value="ROP99565.1"/>
    <property type="molecule type" value="Genomic_DNA"/>
</dbReference>
<reference evidence="2 3" key="1">
    <citation type="submission" date="2018-11" db="EMBL/GenBank/DDBJ databases">
        <title>Genomic Encyclopedia of Type Strains, Phase IV (KMG-IV): sequencing the most valuable type-strain genomes for metagenomic binning, comparative biology and taxonomic classification.</title>
        <authorList>
            <person name="Goeker M."/>
        </authorList>
    </citation>
    <scope>NUCLEOTIDE SEQUENCE [LARGE SCALE GENOMIC DNA]</scope>
    <source>
        <strain evidence="2 3">DSM 5900</strain>
    </source>
</reference>
<sequence length="53" mass="5681">MPETMIDLAALRRELADKPLVAHERADLAVDGGRLKTRPSAQVGKIPSPPPPP</sequence>
<organism evidence="2 3">
    <name type="scientific">Stella humosa</name>
    <dbReference type="NCBI Taxonomy" id="94"/>
    <lineage>
        <taxon>Bacteria</taxon>
        <taxon>Pseudomonadati</taxon>
        <taxon>Pseudomonadota</taxon>
        <taxon>Alphaproteobacteria</taxon>
        <taxon>Rhodospirillales</taxon>
        <taxon>Stellaceae</taxon>
        <taxon>Stella</taxon>
    </lineage>
</organism>
<accession>A0A3N1MEH1</accession>
<dbReference type="AlphaFoldDB" id="A0A3N1MEH1"/>
<protein>
    <submittedName>
        <fullName evidence="2">Uncharacterized protein</fullName>
    </submittedName>
</protein>
<keyword evidence="3" id="KW-1185">Reference proteome</keyword>
<feature type="region of interest" description="Disordered" evidence="1">
    <location>
        <begin position="31"/>
        <end position="53"/>
    </location>
</feature>
<comment type="caution">
    <text evidence="2">The sequence shown here is derived from an EMBL/GenBank/DDBJ whole genome shotgun (WGS) entry which is preliminary data.</text>
</comment>
<name>A0A3N1MEH1_9PROT</name>
<gene>
    <name evidence="2" type="ORF">EDC65_1348</name>
</gene>